<feature type="transmembrane region" description="Helical" evidence="1">
    <location>
        <begin position="7"/>
        <end position="29"/>
    </location>
</feature>
<evidence type="ECO:0000259" key="2">
    <source>
        <dbReference type="Pfam" id="PF24803"/>
    </source>
</evidence>
<keyword evidence="4" id="KW-1185">Reference proteome</keyword>
<feature type="domain" description="DUF7704" evidence="2">
    <location>
        <begin position="2"/>
        <end position="140"/>
    </location>
</feature>
<evidence type="ECO:0000313" key="4">
    <source>
        <dbReference type="Proteomes" id="UP000245768"/>
    </source>
</evidence>
<dbReference type="InterPro" id="IPR056121">
    <property type="entry name" value="DUF7704"/>
</dbReference>
<dbReference type="AlphaFoldDB" id="A0A316YZG3"/>
<feature type="transmembrane region" description="Helical" evidence="1">
    <location>
        <begin position="83"/>
        <end position="102"/>
    </location>
</feature>
<gene>
    <name evidence="3" type="ORF">FA10DRAFT_16032</name>
</gene>
<evidence type="ECO:0000313" key="3">
    <source>
        <dbReference type="EMBL" id="PWN93205.1"/>
    </source>
</evidence>
<dbReference type="InParanoid" id="A0A316YZG3"/>
<name>A0A316YZG3_9BASI</name>
<feature type="transmembrane region" description="Helical" evidence="1">
    <location>
        <begin position="49"/>
        <end position="71"/>
    </location>
</feature>
<dbReference type="RefSeq" id="XP_025380403.1">
    <property type="nucleotide sequence ID" value="XM_025518150.1"/>
</dbReference>
<evidence type="ECO:0000256" key="1">
    <source>
        <dbReference type="SAM" id="Phobius"/>
    </source>
</evidence>
<dbReference type="Proteomes" id="UP000245768">
    <property type="component" value="Unassembled WGS sequence"/>
</dbReference>
<dbReference type="GeneID" id="37040066"/>
<dbReference type="PANTHER" id="PTHR37019">
    <property type="entry name" value="CHROMOSOME 1, WHOLE GENOME SHOTGUN SEQUENCE"/>
    <property type="match status" value="1"/>
</dbReference>
<keyword evidence="1" id="KW-0812">Transmembrane</keyword>
<dbReference type="PANTHER" id="PTHR37019:SF1">
    <property type="entry name" value="EXPERA DOMAIN-CONTAINING PROTEIN"/>
    <property type="match status" value="1"/>
</dbReference>
<feature type="transmembrane region" description="Helical" evidence="1">
    <location>
        <begin position="122"/>
        <end position="141"/>
    </location>
</feature>
<accession>A0A316YZG3</accession>
<proteinExistence type="predicted"/>
<keyword evidence="1" id="KW-1133">Transmembrane helix</keyword>
<dbReference type="OrthoDB" id="5313995at2759"/>
<sequence length="154" mass="17107">MAIPTFYRVVFFLFDVAMPLFGVVANTTMPEFIVSAYTPKIAKPIATETIVLLDGMAGFFACLIFLNLYFLSTKANDVTVWRGLQGGTLLTDVFMLFAFGRALSTEGRTTLESWRGEDYGNVVGYTVILLVRLAFVLGLGLKEEQRPQSEKKKA</sequence>
<organism evidence="3 4">
    <name type="scientific">Acaromyces ingoldii</name>
    <dbReference type="NCBI Taxonomy" id="215250"/>
    <lineage>
        <taxon>Eukaryota</taxon>
        <taxon>Fungi</taxon>
        <taxon>Dikarya</taxon>
        <taxon>Basidiomycota</taxon>
        <taxon>Ustilaginomycotina</taxon>
        <taxon>Exobasidiomycetes</taxon>
        <taxon>Exobasidiales</taxon>
        <taxon>Cryptobasidiaceae</taxon>
        <taxon>Acaromyces</taxon>
    </lineage>
</organism>
<protein>
    <recommendedName>
        <fullName evidence="2">DUF7704 domain-containing protein</fullName>
    </recommendedName>
</protein>
<dbReference type="Pfam" id="PF24803">
    <property type="entry name" value="DUF7704"/>
    <property type="match status" value="1"/>
</dbReference>
<keyword evidence="1" id="KW-0472">Membrane</keyword>
<reference evidence="3 4" key="1">
    <citation type="journal article" date="2018" name="Mol. Biol. Evol.">
        <title>Broad Genomic Sampling Reveals a Smut Pathogenic Ancestry of the Fungal Clade Ustilaginomycotina.</title>
        <authorList>
            <person name="Kijpornyongpan T."/>
            <person name="Mondo S.J."/>
            <person name="Barry K."/>
            <person name="Sandor L."/>
            <person name="Lee J."/>
            <person name="Lipzen A."/>
            <person name="Pangilinan J."/>
            <person name="LaButti K."/>
            <person name="Hainaut M."/>
            <person name="Henrissat B."/>
            <person name="Grigoriev I.V."/>
            <person name="Spatafora J.W."/>
            <person name="Aime M.C."/>
        </authorList>
    </citation>
    <scope>NUCLEOTIDE SEQUENCE [LARGE SCALE GENOMIC DNA]</scope>
    <source>
        <strain evidence="3 4">MCA 4198</strain>
    </source>
</reference>
<dbReference type="EMBL" id="KZ819634">
    <property type="protein sequence ID" value="PWN93205.1"/>
    <property type="molecule type" value="Genomic_DNA"/>
</dbReference>